<evidence type="ECO:0000256" key="7">
    <source>
        <dbReference type="ARBA" id="ARBA00023204"/>
    </source>
</evidence>
<accession>A0A6C0J749</accession>
<dbReference type="GO" id="GO:0003677">
    <property type="term" value="F:DNA binding"/>
    <property type="evidence" value="ECO:0007669"/>
    <property type="project" value="InterPro"/>
</dbReference>
<organism evidence="9">
    <name type="scientific">viral metagenome</name>
    <dbReference type="NCBI Taxonomy" id="1070528"/>
    <lineage>
        <taxon>unclassified sequences</taxon>
        <taxon>metagenomes</taxon>
        <taxon>organismal metagenomes</taxon>
    </lineage>
</organism>
<evidence type="ECO:0000259" key="8">
    <source>
        <dbReference type="Pfam" id="PF01261"/>
    </source>
</evidence>
<comment type="similarity">
    <text evidence="2">Belongs to the AP endonuclease 2 family.</text>
</comment>
<dbReference type="InterPro" id="IPR001719">
    <property type="entry name" value="AP_endonuc_2"/>
</dbReference>
<dbReference type="AlphaFoldDB" id="A0A6C0J749"/>
<name>A0A6C0J749_9ZZZZ</name>
<protein>
    <recommendedName>
        <fullName evidence="8">Xylose isomerase-like TIM barrel domain-containing protein</fullName>
    </recommendedName>
</protein>
<keyword evidence="4" id="KW-0227">DNA damage</keyword>
<dbReference type="GO" id="GO:0008270">
    <property type="term" value="F:zinc ion binding"/>
    <property type="evidence" value="ECO:0007669"/>
    <property type="project" value="InterPro"/>
</dbReference>
<evidence type="ECO:0000256" key="5">
    <source>
        <dbReference type="ARBA" id="ARBA00022801"/>
    </source>
</evidence>
<dbReference type="Gene3D" id="3.20.20.150">
    <property type="entry name" value="Divalent-metal-dependent TIM barrel enzymes"/>
    <property type="match status" value="1"/>
</dbReference>
<evidence type="ECO:0000256" key="6">
    <source>
        <dbReference type="ARBA" id="ARBA00022833"/>
    </source>
</evidence>
<dbReference type="Pfam" id="PF01261">
    <property type="entry name" value="AP_endonuc_2"/>
    <property type="match status" value="1"/>
</dbReference>
<evidence type="ECO:0000256" key="4">
    <source>
        <dbReference type="ARBA" id="ARBA00022763"/>
    </source>
</evidence>
<keyword evidence="5" id="KW-0378">Hydrolase</keyword>
<evidence type="ECO:0000256" key="1">
    <source>
        <dbReference type="ARBA" id="ARBA00001947"/>
    </source>
</evidence>
<dbReference type="SMART" id="SM00518">
    <property type="entry name" value="AP2Ec"/>
    <property type="match status" value="1"/>
</dbReference>
<dbReference type="PANTHER" id="PTHR21445:SF0">
    <property type="entry name" value="APURINIC-APYRIMIDINIC ENDONUCLEASE"/>
    <property type="match status" value="1"/>
</dbReference>
<dbReference type="GO" id="GO:0003906">
    <property type="term" value="F:DNA-(apurinic or apyrimidinic site) endonuclease activity"/>
    <property type="evidence" value="ECO:0007669"/>
    <property type="project" value="TreeGrafter"/>
</dbReference>
<dbReference type="GO" id="GO:0006284">
    <property type="term" value="P:base-excision repair"/>
    <property type="evidence" value="ECO:0007669"/>
    <property type="project" value="TreeGrafter"/>
</dbReference>
<feature type="domain" description="Xylose isomerase-like TIM barrel" evidence="8">
    <location>
        <begin position="26"/>
        <end position="249"/>
    </location>
</feature>
<dbReference type="PROSITE" id="PS00731">
    <property type="entry name" value="AP_NUCLEASE_F2_3"/>
    <property type="match status" value="1"/>
</dbReference>
<dbReference type="PANTHER" id="PTHR21445">
    <property type="entry name" value="ENDONUCLEASE IV ENDODEOXYRIBONUCLEASE IV"/>
    <property type="match status" value="1"/>
</dbReference>
<comment type="cofactor">
    <cofactor evidence="1">
        <name>Zn(2+)</name>
        <dbReference type="ChEBI" id="CHEBI:29105"/>
    </cofactor>
</comment>
<dbReference type="SUPFAM" id="SSF51658">
    <property type="entry name" value="Xylose isomerase-like"/>
    <property type="match status" value="1"/>
</dbReference>
<keyword evidence="3" id="KW-0479">Metal-binding</keyword>
<dbReference type="GO" id="GO:0008081">
    <property type="term" value="F:phosphoric diester hydrolase activity"/>
    <property type="evidence" value="ECO:0007669"/>
    <property type="project" value="TreeGrafter"/>
</dbReference>
<evidence type="ECO:0000313" key="9">
    <source>
        <dbReference type="EMBL" id="QHU00571.1"/>
    </source>
</evidence>
<reference evidence="9" key="1">
    <citation type="journal article" date="2020" name="Nature">
        <title>Giant virus diversity and host interactions through global metagenomics.</title>
        <authorList>
            <person name="Schulz F."/>
            <person name="Roux S."/>
            <person name="Paez-Espino D."/>
            <person name="Jungbluth S."/>
            <person name="Walsh D.A."/>
            <person name="Denef V.J."/>
            <person name="McMahon K.D."/>
            <person name="Konstantinidis K.T."/>
            <person name="Eloe-Fadrosh E.A."/>
            <person name="Kyrpides N.C."/>
            <person name="Woyke T."/>
        </authorList>
    </citation>
    <scope>NUCLEOTIDE SEQUENCE</scope>
    <source>
        <strain evidence="9">GVMAG-M-3300025860-20</strain>
    </source>
</reference>
<dbReference type="InterPro" id="IPR013022">
    <property type="entry name" value="Xyl_isomerase-like_TIM-brl"/>
</dbReference>
<dbReference type="PROSITE" id="PS51432">
    <property type="entry name" value="AP_NUCLEASE_F2_4"/>
    <property type="match status" value="1"/>
</dbReference>
<dbReference type="InterPro" id="IPR018246">
    <property type="entry name" value="AP_endonuc_F2_Zn_BS"/>
</dbReference>
<dbReference type="NCBIfam" id="TIGR00587">
    <property type="entry name" value="nfo"/>
    <property type="match status" value="1"/>
</dbReference>
<dbReference type="PROSITE" id="PS00730">
    <property type="entry name" value="AP_NUCLEASE_F2_2"/>
    <property type="match status" value="1"/>
</dbReference>
<sequence>MNTIVGHNMVISKGDTSVSDALILMHRMGGNAMQIVLGEMTNIKDIIDIAPMDAQKACKIIDKYNKYIVVHGKYIYNFCHKDKIYYQDALFKELVAANSFKADVIIHQGKNVNKLTAEEARKTYANNIKSVIDMMKHNGLSNRIILENSAHQGTEIGYSLKELHQIWELFSIEERKYLGFCIDTCHIFVAGELDIRNPIKVTEWFNEFDNLIGKSHLKLIHLNDSTPDFNSHNDNHAALGKGFIGIDGLKCVAGICKKWNIPIIMETPQVNAQSEITMVSNW</sequence>
<proteinExistence type="inferred from homology"/>
<evidence type="ECO:0000256" key="2">
    <source>
        <dbReference type="ARBA" id="ARBA00005340"/>
    </source>
</evidence>
<keyword evidence="6" id="KW-0862">Zinc</keyword>
<evidence type="ECO:0000256" key="3">
    <source>
        <dbReference type="ARBA" id="ARBA00022723"/>
    </source>
</evidence>
<keyword evidence="7" id="KW-0234">DNA repair</keyword>
<dbReference type="EMBL" id="MN740328">
    <property type="protein sequence ID" value="QHU00571.1"/>
    <property type="molecule type" value="Genomic_DNA"/>
</dbReference>
<dbReference type="InterPro" id="IPR036237">
    <property type="entry name" value="Xyl_isomerase-like_sf"/>
</dbReference>